<organism evidence="3 4">
    <name type="scientific">Elizabethkingia anophelis NUHP1</name>
    <dbReference type="NCBI Taxonomy" id="1338011"/>
    <lineage>
        <taxon>Bacteria</taxon>
        <taxon>Pseudomonadati</taxon>
        <taxon>Bacteroidota</taxon>
        <taxon>Flavobacteriia</taxon>
        <taxon>Flavobacteriales</taxon>
        <taxon>Weeksellaceae</taxon>
        <taxon>Elizabethkingia</taxon>
    </lineage>
</organism>
<evidence type="ECO:0000259" key="2">
    <source>
        <dbReference type="Pfam" id="PF01337"/>
    </source>
</evidence>
<dbReference type="GeneID" id="56686280"/>
<dbReference type="Gene3D" id="3.30.370.10">
    <property type="entry name" value="Barstar-like"/>
    <property type="match status" value="1"/>
</dbReference>
<dbReference type="EMBL" id="CP007547">
    <property type="protein sequence ID" value="AIL45008.1"/>
    <property type="molecule type" value="Genomic_DNA"/>
</dbReference>
<dbReference type="Pfam" id="PF01337">
    <property type="entry name" value="Barstar"/>
    <property type="match status" value="1"/>
</dbReference>
<reference evidence="3 4" key="1">
    <citation type="journal article" date="2013" name="Lancet">
        <title>First case of E anophelis outbreak in an intensive-care unit.</title>
        <authorList>
            <person name="Teo J."/>
            <person name="Tan S.Y."/>
            <person name="Tay M."/>
            <person name="Ding Y."/>
            <person name="Kjelleberg S."/>
            <person name="Givskov M."/>
            <person name="Lin R.T."/>
            <person name="Yang L."/>
        </authorList>
    </citation>
    <scope>NUCLEOTIDE SEQUENCE [LARGE SCALE GENOMIC DNA]</scope>
    <source>
        <strain evidence="3 4">NUHP1</strain>
    </source>
</reference>
<sequence>MKEVFIDFSQIGDYEEFYEQLKEKLPLPDYFGDNLDGLYDVLTGDVEMPLHIEFVNLSVDQLETFEDLLETMEDAEENVEGFTFSYFLEQFEDED</sequence>
<dbReference type="KEGG" id="eao:BD94_1233"/>
<dbReference type="HOGENOM" id="CLU_121832_2_0_10"/>
<dbReference type="InterPro" id="IPR000468">
    <property type="entry name" value="Barstar"/>
</dbReference>
<dbReference type="Proteomes" id="UP000028933">
    <property type="component" value="Chromosome"/>
</dbReference>
<gene>
    <name evidence="3" type="ORF">BD94_1233</name>
</gene>
<dbReference type="SUPFAM" id="SSF52038">
    <property type="entry name" value="Barstar-related"/>
    <property type="match status" value="1"/>
</dbReference>
<feature type="domain" description="Barstar (barnase inhibitor)" evidence="2">
    <location>
        <begin position="1"/>
        <end position="88"/>
    </location>
</feature>
<dbReference type="eggNOG" id="COG2732">
    <property type="taxonomic scope" value="Bacteria"/>
</dbReference>
<accession>A0A077EEH9</accession>
<name>A0A077EEH9_9FLAO</name>
<evidence type="ECO:0000256" key="1">
    <source>
        <dbReference type="ARBA" id="ARBA00006845"/>
    </source>
</evidence>
<evidence type="ECO:0000313" key="3">
    <source>
        <dbReference type="EMBL" id="AIL45008.1"/>
    </source>
</evidence>
<protein>
    <submittedName>
        <fullName evidence="3">Putative ribonuclease inhibitor</fullName>
    </submittedName>
</protein>
<dbReference type="AlphaFoldDB" id="A0A077EEH9"/>
<proteinExistence type="inferred from homology"/>
<dbReference type="RefSeq" id="WP_009085403.1">
    <property type="nucleotide sequence ID" value="NZ_CP007547.1"/>
</dbReference>
<evidence type="ECO:0000313" key="4">
    <source>
        <dbReference type="Proteomes" id="UP000028933"/>
    </source>
</evidence>
<dbReference type="STRING" id="1338011.BD94_1233"/>
<comment type="similarity">
    <text evidence="1">Belongs to the barstar family.</text>
</comment>
<dbReference type="InterPro" id="IPR035905">
    <property type="entry name" value="Barstar-like_sf"/>
</dbReference>